<organism evidence="3 4">
    <name type="scientific">Sediminihaliea albiluteola</name>
    <dbReference type="NCBI Taxonomy" id="2758564"/>
    <lineage>
        <taxon>Bacteria</taxon>
        <taxon>Pseudomonadati</taxon>
        <taxon>Pseudomonadota</taxon>
        <taxon>Gammaproteobacteria</taxon>
        <taxon>Cellvibrionales</taxon>
        <taxon>Halieaceae</taxon>
        <taxon>Sediminihaliea</taxon>
    </lineage>
</organism>
<evidence type="ECO:0000313" key="3">
    <source>
        <dbReference type="EMBL" id="MBA6413097.1"/>
    </source>
</evidence>
<dbReference type="Pfam" id="PF20531">
    <property type="entry name" value="DUF6746"/>
    <property type="match status" value="1"/>
</dbReference>
<dbReference type="InterPro" id="IPR046634">
    <property type="entry name" value="DUF6746"/>
</dbReference>
<dbReference type="Proteomes" id="UP000539350">
    <property type="component" value="Unassembled WGS sequence"/>
</dbReference>
<comment type="caution">
    <text evidence="3">The sequence shown here is derived from an EMBL/GenBank/DDBJ whole genome shotgun (WGS) entry which is preliminary data.</text>
</comment>
<dbReference type="EMBL" id="JACFXU010000014">
    <property type="protein sequence ID" value="MBA6413097.1"/>
    <property type="molecule type" value="Genomic_DNA"/>
</dbReference>
<evidence type="ECO:0000313" key="4">
    <source>
        <dbReference type="Proteomes" id="UP000539350"/>
    </source>
</evidence>
<feature type="chain" id="PRO_5030827180" description="Secreted protein" evidence="2">
    <location>
        <begin position="22"/>
        <end position="126"/>
    </location>
</feature>
<feature type="signal peptide" evidence="2">
    <location>
        <begin position="1"/>
        <end position="21"/>
    </location>
</feature>
<keyword evidence="2" id="KW-0732">Signal</keyword>
<dbReference type="AlphaFoldDB" id="A0A7W2TW81"/>
<keyword evidence="4" id="KW-1185">Reference proteome</keyword>
<gene>
    <name evidence="3" type="ORF">H2508_08240</name>
</gene>
<feature type="coiled-coil region" evidence="1">
    <location>
        <begin position="38"/>
        <end position="100"/>
    </location>
</feature>
<evidence type="ECO:0000256" key="1">
    <source>
        <dbReference type="SAM" id="Coils"/>
    </source>
</evidence>
<evidence type="ECO:0000256" key="2">
    <source>
        <dbReference type="SAM" id="SignalP"/>
    </source>
</evidence>
<keyword evidence="1" id="KW-0175">Coiled coil</keyword>
<sequence>MTYRVVCFVLSSLLFAIVASADDDKRIDHFRGVPAESLSEALTNLEEYNARLAKLLAQEELSDADMGQIHQLSYTLENALERIEEELEATEEALEAVHVASERFNREEVIERGGEYLERSQLFIAK</sequence>
<reference evidence="3 4" key="1">
    <citation type="submission" date="2020-07" db="EMBL/GenBank/DDBJ databases">
        <title>Halieaceae bacterium, F7430, whole genome shotgun sequencing project.</title>
        <authorList>
            <person name="Jiang S."/>
            <person name="Liu Z.W."/>
            <person name="Du Z.J."/>
        </authorList>
    </citation>
    <scope>NUCLEOTIDE SEQUENCE [LARGE SCALE GENOMIC DNA]</scope>
    <source>
        <strain evidence="3 4">F7430</strain>
    </source>
</reference>
<name>A0A7W2TW81_9GAMM</name>
<dbReference type="RefSeq" id="WP_182171722.1">
    <property type="nucleotide sequence ID" value="NZ_JACFXU010000014.1"/>
</dbReference>
<proteinExistence type="predicted"/>
<evidence type="ECO:0008006" key="5">
    <source>
        <dbReference type="Google" id="ProtNLM"/>
    </source>
</evidence>
<protein>
    <recommendedName>
        <fullName evidence="5">Secreted protein</fullName>
    </recommendedName>
</protein>
<accession>A0A7W2TW81</accession>